<reference evidence="12" key="1">
    <citation type="submission" date="2025-08" db="UniProtKB">
        <authorList>
            <consortium name="RefSeq"/>
        </authorList>
    </citation>
    <scope>IDENTIFICATION</scope>
</reference>
<keyword evidence="7" id="KW-1133">Transmembrane helix</keyword>
<dbReference type="PANTHER" id="PTHR19297:SF191">
    <property type="entry name" value="PROTEIN XYLOSYLTRANSFERASE"/>
    <property type="match status" value="1"/>
</dbReference>
<keyword evidence="3" id="KW-0328">Glycosyltransferase</keyword>
<keyword evidence="9" id="KW-0325">Glycoprotein</keyword>
<dbReference type="Proteomes" id="UP000695022">
    <property type="component" value="Unplaced"/>
</dbReference>
<dbReference type="GeneID" id="106813956"/>
<evidence type="ECO:0000256" key="1">
    <source>
        <dbReference type="ARBA" id="ARBA00004606"/>
    </source>
</evidence>
<comment type="pathway">
    <text evidence="2">Protein modification; protein glycosylation.</text>
</comment>
<keyword evidence="11" id="KW-1185">Reference proteome</keyword>
<organism evidence="11 12">
    <name type="scientific">Priapulus caudatus</name>
    <name type="common">Priapulid worm</name>
    <dbReference type="NCBI Taxonomy" id="37621"/>
    <lineage>
        <taxon>Eukaryota</taxon>
        <taxon>Metazoa</taxon>
        <taxon>Ecdysozoa</taxon>
        <taxon>Scalidophora</taxon>
        <taxon>Priapulida</taxon>
        <taxon>Priapulimorpha</taxon>
        <taxon>Priapulimorphida</taxon>
        <taxon>Priapulidae</taxon>
        <taxon>Priapulus</taxon>
    </lineage>
</organism>
<dbReference type="InterPro" id="IPR003406">
    <property type="entry name" value="Glyco_trans_14"/>
</dbReference>
<evidence type="ECO:0000313" key="11">
    <source>
        <dbReference type="Proteomes" id="UP000695022"/>
    </source>
</evidence>
<evidence type="ECO:0000256" key="2">
    <source>
        <dbReference type="ARBA" id="ARBA00004922"/>
    </source>
</evidence>
<evidence type="ECO:0000313" key="12">
    <source>
        <dbReference type="RefSeq" id="XP_014673691.1"/>
    </source>
</evidence>
<comment type="subcellular location">
    <subcellularLocation>
        <location evidence="1">Membrane</location>
        <topology evidence="1">Single-pass type II membrane protein</topology>
    </subcellularLocation>
</comment>
<name>A0ABM1ENC0_PRICU</name>
<sequence>MELRLRKFRCCACLLPGALVALVLLLNAHLKTGFDPTGFGQWSWRAPALGSFYMSGAAGRTVTRFDCRQIFDGNETEIARAVAHAEKHPLPPLNLTEFLLSLSDCDAFRTRRGYPSEPFSDEERRFPLAFTILMRNEVDQLERLLRAIYMPQNSYCIHVDGKEPLPIHDAVRRLAACFPNVKVTDPFIILYTGVSQLTSELGCLRDLYVADAAWKYYLNIAVSEFPLKTNRELVKIFARYGGRNELESFLSPLTAQRSKYRYVHVHNRSTGVTRLVKTKVAKTPPPHALQLWKSSRYVALSRAFVEFVLTSPASRDLLVWLSDTASPDESWWATLNSNWQIKSPTYAKERKRDDRYVARAVMWQGDGMTCRGKYVHSICVLGVGDLPTLRTYFGPKLIANKFQRDYQPTAFDCLEELHVNRTLRPRELDWGFYDRLLNLKPYELPYSS</sequence>
<keyword evidence="5" id="KW-0812">Transmembrane</keyword>
<dbReference type="PANTHER" id="PTHR19297">
    <property type="entry name" value="GLYCOSYLTRANSFERASE 14 FAMILY MEMBER"/>
    <property type="match status" value="1"/>
</dbReference>
<protein>
    <submittedName>
        <fullName evidence="12">N-acetyllactosaminide beta-1,6-N-acetylglucosaminyl-transferase, isoform B-like</fullName>
    </submittedName>
</protein>
<evidence type="ECO:0000256" key="3">
    <source>
        <dbReference type="ARBA" id="ARBA00022676"/>
    </source>
</evidence>
<evidence type="ECO:0000256" key="4">
    <source>
        <dbReference type="ARBA" id="ARBA00022679"/>
    </source>
</evidence>
<evidence type="ECO:0000256" key="9">
    <source>
        <dbReference type="ARBA" id="ARBA00023180"/>
    </source>
</evidence>
<gene>
    <name evidence="12" type="primary">LOC106813956</name>
</gene>
<keyword evidence="6" id="KW-0735">Signal-anchor</keyword>
<dbReference type="RefSeq" id="XP_014673691.1">
    <property type="nucleotide sequence ID" value="XM_014818205.1"/>
</dbReference>
<evidence type="ECO:0000256" key="7">
    <source>
        <dbReference type="ARBA" id="ARBA00022989"/>
    </source>
</evidence>
<dbReference type="Pfam" id="PF02485">
    <property type="entry name" value="Branch"/>
    <property type="match status" value="1"/>
</dbReference>
<proteinExistence type="inferred from homology"/>
<accession>A0ABM1ENC0</accession>
<evidence type="ECO:0000256" key="10">
    <source>
        <dbReference type="ARBA" id="ARBA00038150"/>
    </source>
</evidence>
<comment type="similarity">
    <text evidence="10">Belongs to the glycosyltransferase 14 family.</text>
</comment>
<keyword evidence="4" id="KW-0808">Transferase</keyword>
<evidence type="ECO:0000256" key="8">
    <source>
        <dbReference type="ARBA" id="ARBA00023136"/>
    </source>
</evidence>
<evidence type="ECO:0000256" key="5">
    <source>
        <dbReference type="ARBA" id="ARBA00022692"/>
    </source>
</evidence>
<keyword evidence="8" id="KW-0472">Membrane</keyword>
<evidence type="ECO:0000256" key="6">
    <source>
        <dbReference type="ARBA" id="ARBA00022968"/>
    </source>
</evidence>